<name>A0A419SAP5_9SPHI</name>
<sequence>MVVVFIKQHLISMATFTSILLMAEVSNNSSNALLISLLATMAFTFFSILVSSLAKKNFVEPVLLGKIIGHYLKDAPTWLNVTLGTIIHFFTGYIFAEAHLWFYRILTPAWYNGIFLGLANGILGALIWYAVIRVYKNFMETHVANYLLQLILGHVIFGLVIVMMYAPPALG</sequence>
<dbReference type="RefSeq" id="WP_120180476.1">
    <property type="nucleotide sequence ID" value="NZ_MBTA01000002.1"/>
</dbReference>
<evidence type="ECO:0000256" key="1">
    <source>
        <dbReference type="SAM" id="Phobius"/>
    </source>
</evidence>
<protein>
    <submittedName>
        <fullName evidence="2">Uncharacterized protein</fullName>
    </submittedName>
</protein>
<keyword evidence="1" id="KW-0812">Transmembrane</keyword>
<feature type="transmembrane region" description="Helical" evidence="1">
    <location>
        <begin position="143"/>
        <end position="166"/>
    </location>
</feature>
<comment type="caution">
    <text evidence="2">The sequence shown here is derived from an EMBL/GenBank/DDBJ whole genome shotgun (WGS) entry which is preliminary data.</text>
</comment>
<accession>A0A419SAP5</accession>
<feature type="transmembrane region" description="Helical" evidence="1">
    <location>
        <begin position="108"/>
        <end position="131"/>
    </location>
</feature>
<organism evidence="2 3">
    <name type="scientific">Pelobium manganitolerans</name>
    <dbReference type="NCBI Taxonomy" id="1842495"/>
    <lineage>
        <taxon>Bacteria</taxon>
        <taxon>Pseudomonadati</taxon>
        <taxon>Bacteroidota</taxon>
        <taxon>Sphingobacteriia</taxon>
        <taxon>Sphingobacteriales</taxon>
        <taxon>Sphingobacteriaceae</taxon>
        <taxon>Pelobium</taxon>
    </lineage>
</organism>
<keyword evidence="1" id="KW-1133">Transmembrane helix</keyword>
<keyword evidence="1" id="KW-0472">Membrane</keyword>
<reference evidence="2 3" key="1">
    <citation type="submission" date="2016-07" db="EMBL/GenBank/DDBJ databases">
        <title>Genome of Pelobium manganitolerans.</title>
        <authorList>
            <person name="Wu S."/>
            <person name="Wang G."/>
        </authorList>
    </citation>
    <scope>NUCLEOTIDE SEQUENCE [LARGE SCALE GENOMIC DNA]</scope>
    <source>
        <strain evidence="2 3">YS-25</strain>
    </source>
</reference>
<dbReference type="AlphaFoldDB" id="A0A419SAP5"/>
<feature type="transmembrane region" description="Helical" evidence="1">
    <location>
        <begin position="75"/>
        <end position="96"/>
    </location>
</feature>
<keyword evidence="3" id="KW-1185">Reference proteome</keyword>
<proteinExistence type="predicted"/>
<gene>
    <name evidence="2" type="ORF">BCY91_13155</name>
</gene>
<evidence type="ECO:0000313" key="3">
    <source>
        <dbReference type="Proteomes" id="UP000283433"/>
    </source>
</evidence>
<evidence type="ECO:0000313" key="2">
    <source>
        <dbReference type="EMBL" id="RKD19543.1"/>
    </source>
</evidence>
<dbReference type="EMBL" id="MBTA01000002">
    <property type="protein sequence ID" value="RKD19543.1"/>
    <property type="molecule type" value="Genomic_DNA"/>
</dbReference>
<dbReference type="Proteomes" id="UP000283433">
    <property type="component" value="Unassembled WGS sequence"/>
</dbReference>
<feature type="transmembrane region" description="Helical" evidence="1">
    <location>
        <begin position="32"/>
        <end position="54"/>
    </location>
</feature>